<gene>
    <name evidence="2" type="ORF">Pfra01_002818400</name>
</gene>
<protein>
    <submittedName>
        <fullName evidence="2">Unnamed protein product</fullName>
    </submittedName>
</protein>
<feature type="compositionally biased region" description="Low complexity" evidence="1">
    <location>
        <begin position="28"/>
        <end position="39"/>
    </location>
</feature>
<dbReference type="Proteomes" id="UP001165121">
    <property type="component" value="Unassembled WGS sequence"/>
</dbReference>
<evidence type="ECO:0000313" key="2">
    <source>
        <dbReference type="EMBL" id="GMF64448.1"/>
    </source>
</evidence>
<reference evidence="2" key="1">
    <citation type="submission" date="2023-04" db="EMBL/GenBank/DDBJ databases">
        <title>Phytophthora fragariaefolia NBRC 109709.</title>
        <authorList>
            <person name="Ichikawa N."/>
            <person name="Sato H."/>
            <person name="Tonouchi N."/>
        </authorList>
    </citation>
    <scope>NUCLEOTIDE SEQUENCE</scope>
    <source>
        <strain evidence="2">NBRC 109709</strain>
    </source>
</reference>
<dbReference type="AlphaFoldDB" id="A0A9W6YD20"/>
<organism evidence="2 3">
    <name type="scientific">Phytophthora fragariaefolia</name>
    <dbReference type="NCBI Taxonomy" id="1490495"/>
    <lineage>
        <taxon>Eukaryota</taxon>
        <taxon>Sar</taxon>
        <taxon>Stramenopiles</taxon>
        <taxon>Oomycota</taxon>
        <taxon>Peronosporomycetes</taxon>
        <taxon>Peronosporales</taxon>
        <taxon>Peronosporaceae</taxon>
        <taxon>Phytophthora</taxon>
    </lineage>
</organism>
<name>A0A9W6YD20_9STRA</name>
<evidence type="ECO:0000313" key="3">
    <source>
        <dbReference type="Proteomes" id="UP001165121"/>
    </source>
</evidence>
<feature type="region of interest" description="Disordered" evidence="1">
    <location>
        <begin position="80"/>
        <end position="103"/>
    </location>
</feature>
<comment type="caution">
    <text evidence="2">The sequence shown here is derived from an EMBL/GenBank/DDBJ whole genome shotgun (WGS) entry which is preliminary data.</text>
</comment>
<feature type="compositionally biased region" description="Low complexity" evidence="1">
    <location>
        <begin position="80"/>
        <end position="101"/>
    </location>
</feature>
<evidence type="ECO:0000256" key="1">
    <source>
        <dbReference type="SAM" id="MobiDB-lite"/>
    </source>
</evidence>
<keyword evidence="3" id="KW-1185">Reference proteome</keyword>
<proteinExistence type="predicted"/>
<feature type="region of interest" description="Disordered" evidence="1">
    <location>
        <begin position="21"/>
        <end position="48"/>
    </location>
</feature>
<accession>A0A9W6YD20</accession>
<dbReference type="OrthoDB" id="129198at2759"/>
<sequence>MGRQSSAVCNRVAFAQGTVTPQGADTTAARAGRSGSVRAPPTQSAVAGSSHVKECAGVVVRANKSGRVGTPTTQGVVAGSARATDGTGAGARATPGGRAEAPTSKATRVLDVFTGEPKVGEVLTPLPTVAELLELEELSYIEFLDSLKAGELAEVVLLRSEDGSLELNSSSVMDFEVLEDERTSNVVGLLSPLL</sequence>
<dbReference type="EMBL" id="BSXT01008012">
    <property type="protein sequence ID" value="GMF64448.1"/>
    <property type="molecule type" value="Genomic_DNA"/>
</dbReference>